<feature type="compositionally biased region" description="Acidic residues" evidence="1">
    <location>
        <begin position="158"/>
        <end position="168"/>
    </location>
</feature>
<feature type="compositionally biased region" description="Basic and acidic residues" evidence="1">
    <location>
        <begin position="46"/>
        <end position="59"/>
    </location>
</feature>
<comment type="caution">
    <text evidence="2">The sequence shown here is derived from an EMBL/GenBank/DDBJ whole genome shotgun (WGS) entry which is preliminary data.</text>
</comment>
<dbReference type="AlphaFoldDB" id="A0A8H5BHQ7"/>
<evidence type="ECO:0000313" key="3">
    <source>
        <dbReference type="Proteomes" id="UP000567179"/>
    </source>
</evidence>
<feature type="region of interest" description="Disordered" evidence="1">
    <location>
        <begin position="38"/>
        <end position="320"/>
    </location>
</feature>
<protein>
    <submittedName>
        <fullName evidence="2">Uncharacterized protein</fullName>
    </submittedName>
</protein>
<feature type="compositionally biased region" description="Basic and acidic residues" evidence="1">
    <location>
        <begin position="224"/>
        <end position="234"/>
    </location>
</feature>
<dbReference type="OrthoDB" id="3438340at2759"/>
<proteinExistence type="predicted"/>
<sequence>MKPDDVVDEGSLDPEALQAQIDLSMSFAQDLVSSWLDPSKFSKSSRKQDLEKELTDYMRRPPRLGVGATVPAGHQASMSRETARLKGKLTGSKRPREEASTSKLPTNDDDDDESKAHAIKKKAKVDPFDVVHGKKRKKQKQSTQEPPTPVERSTPPPPDEDSSGEVEDLLLQSPTKSVANDVISTTSSPKKSKKKRKKELKEKSDKSNAPASLASDPEEILEAEPAHENSKSAHAEAASVDSLLGTPQSPKKKGSLDMSKIQLLNLTGPPPSDDESGNEAEGAPTTSPKKKRKRRKKKKNPIPNTNENAMDVDDAQLLSL</sequence>
<keyword evidence="3" id="KW-1185">Reference proteome</keyword>
<feature type="compositionally biased region" description="Pro residues" evidence="1">
    <location>
        <begin position="146"/>
        <end position="157"/>
    </location>
</feature>
<dbReference type="EMBL" id="JAACJJ010000028">
    <property type="protein sequence ID" value="KAF5322688.1"/>
    <property type="molecule type" value="Genomic_DNA"/>
</dbReference>
<reference evidence="2 3" key="1">
    <citation type="journal article" date="2020" name="ISME J.">
        <title>Uncovering the hidden diversity of litter-decomposition mechanisms in mushroom-forming fungi.</title>
        <authorList>
            <person name="Floudas D."/>
            <person name="Bentzer J."/>
            <person name="Ahren D."/>
            <person name="Johansson T."/>
            <person name="Persson P."/>
            <person name="Tunlid A."/>
        </authorList>
    </citation>
    <scope>NUCLEOTIDE SEQUENCE [LARGE SCALE GENOMIC DNA]</scope>
    <source>
        <strain evidence="2 3">CBS 101986</strain>
    </source>
</reference>
<gene>
    <name evidence="2" type="ORF">D9619_000667</name>
</gene>
<accession>A0A8H5BHQ7</accession>
<name>A0A8H5BHQ7_9AGAR</name>
<feature type="compositionally biased region" description="Basic residues" evidence="1">
    <location>
        <begin position="288"/>
        <end position="300"/>
    </location>
</feature>
<dbReference type="Proteomes" id="UP000567179">
    <property type="component" value="Unassembled WGS sequence"/>
</dbReference>
<evidence type="ECO:0000313" key="2">
    <source>
        <dbReference type="EMBL" id="KAF5322688.1"/>
    </source>
</evidence>
<evidence type="ECO:0000256" key="1">
    <source>
        <dbReference type="SAM" id="MobiDB-lite"/>
    </source>
</evidence>
<organism evidence="2 3">
    <name type="scientific">Psilocybe cf. subviscida</name>
    <dbReference type="NCBI Taxonomy" id="2480587"/>
    <lineage>
        <taxon>Eukaryota</taxon>
        <taxon>Fungi</taxon>
        <taxon>Dikarya</taxon>
        <taxon>Basidiomycota</taxon>
        <taxon>Agaricomycotina</taxon>
        <taxon>Agaricomycetes</taxon>
        <taxon>Agaricomycetidae</taxon>
        <taxon>Agaricales</taxon>
        <taxon>Agaricineae</taxon>
        <taxon>Strophariaceae</taxon>
        <taxon>Psilocybe</taxon>
    </lineage>
</organism>